<keyword evidence="1" id="KW-0472">Membrane</keyword>
<dbReference type="EMBL" id="VIGI01000005">
    <property type="protein sequence ID" value="KAB8300399.1"/>
    <property type="molecule type" value="Genomic_DNA"/>
</dbReference>
<protein>
    <submittedName>
        <fullName evidence="2">Uncharacterized protein</fullName>
    </submittedName>
</protein>
<organism evidence="2 3">
    <name type="scientific">Monilinia laxa</name>
    <name type="common">Brown rot fungus</name>
    <name type="synonym">Sclerotinia laxa</name>
    <dbReference type="NCBI Taxonomy" id="61186"/>
    <lineage>
        <taxon>Eukaryota</taxon>
        <taxon>Fungi</taxon>
        <taxon>Dikarya</taxon>
        <taxon>Ascomycota</taxon>
        <taxon>Pezizomycotina</taxon>
        <taxon>Leotiomycetes</taxon>
        <taxon>Helotiales</taxon>
        <taxon>Sclerotiniaceae</taxon>
        <taxon>Monilinia</taxon>
    </lineage>
</organism>
<evidence type="ECO:0000313" key="2">
    <source>
        <dbReference type="EMBL" id="KAB8300399.1"/>
    </source>
</evidence>
<reference evidence="2 3" key="1">
    <citation type="submission" date="2019-06" db="EMBL/GenBank/DDBJ databases">
        <title>Genome Sequence of the Brown Rot Fungal Pathogen Monilinia laxa.</title>
        <authorList>
            <person name="De Miccolis Angelini R.M."/>
            <person name="Landi L."/>
            <person name="Abate D."/>
            <person name="Pollastro S."/>
            <person name="Romanazzi G."/>
            <person name="Faretra F."/>
        </authorList>
    </citation>
    <scope>NUCLEOTIDE SEQUENCE [LARGE SCALE GENOMIC DNA]</scope>
    <source>
        <strain evidence="2 3">Mlax316</strain>
    </source>
</reference>
<feature type="transmembrane region" description="Helical" evidence="1">
    <location>
        <begin position="23"/>
        <end position="46"/>
    </location>
</feature>
<dbReference type="Proteomes" id="UP000326757">
    <property type="component" value="Unassembled WGS sequence"/>
</dbReference>
<comment type="caution">
    <text evidence="2">The sequence shown here is derived from an EMBL/GenBank/DDBJ whole genome shotgun (WGS) entry which is preliminary data.</text>
</comment>
<proteinExistence type="predicted"/>
<accession>A0A5N6KC92</accession>
<evidence type="ECO:0000313" key="3">
    <source>
        <dbReference type="Proteomes" id="UP000326757"/>
    </source>
</evidence>
<keyword evidence="1" id="KW-0812">Transmembrane</keyword>
<sequence length="98" mass="11574">MSNIWMMGKCMAWYDTIRHEDGFTLAFSGSLVASLGWIPLLTYLVLTRMGWRDWWSMKYRVSCGSVGLYRYIPYKIKSNQIKRDYLSHYIISHYISSG</sequence>
<keyword evidence="1" id="KW-1133">Transmembrane helix</keyword>
<evidence type="ECO:0000256" key="1">
    <source>
        <dbReference type="SAM" id="Phobius"/>
    </source>
</evidence>
<dbReference type="AlphaFoldDB" id="A0A5N6KC92"/>
<gene>
    <name evidence="2" type="ORF">EYC80_000577</name>
</gene>
<keyword evidence="3" id="KW-1185">Reference proteome</keyword>
<name>A0A5N6KC92_MONLA</name>